<dbReference type="EMBL" id="GDJX01015927">
    <property type="protein sequence ID" value="JAT52009.1"/>
    <property type="molecule type" value="Transcribed_RNA"/>
</dbReference>
<evidence type="ECO:0000313" key="3">
    <source>
        <dbReference type="EMBL" id="JAT52009.1"/>
    </source>
</evidence>
<feature type="non-terminal residue" evidence="3">
    <location>
        <position position="1"/>
    </location>
</feature>
<dbReference type="PANTHER" id="PTHR34554">
    <property type="entry name" value="RGS1-HXK1-INTERACTING PROTEIN 1"/>
    <property type="match status" value="1"/>
</dbReference>
<accession>A0A1D1YBJ0</accession>
<evidence type="ECO:0000256" key="1">
    <source>
        <dbReference type="SAM" id="Coils"/>
    </source>
</evidence>
<dbReference type="InterPro" id="IPR053284">
    <property type="entry name" value="RGS1-HXK1_interactor"/>
</dbReference>
<feature type="coiled-coil region" evidence="1">
    <location>
        <begin position="164"/>
        <end position="198"/>
    </location>
</feature>
<dbReference type="AlphaFoldDB" id="A0A1D1YBJ0"/>
<organism evidence="3">
    <name type="scientific">Anthurium amnicola</name>
    <dbReference type="NCBI Taxonomy" id="1678845"/>
    <lineage>
        <taxon>Eukaryota</taxon>
        <taxon>Viridiplantae</taxon>
        <taxon>Streptophyta</taxon>
        <taxon>Embryophyta</taxon>
        <taxon>Tracheophyta</taxon>
        <taxon>Spermatophyta</taxon>
        <taxon>Magnoliopsida</taxon>
        <taxon>Liliopsida</taxon>
        <taxon>Araceae</taxon>
        <taxon>Pothoideae</taxon>
        <taxon>Potheae</taxon>
        <taxon>Anthurium</taxon>
    </lineage>
</organism>
<sequence length="275" mass="30517">KRNGQKGDGAEEAMATAAGSGEDSVLRPPRNPAEKIPTGVLEELPWLDDAVEQVQLLKASVDEAVGSALRVSRSRLSEIGSTSSAHFQQSLVTLQEVLGDAGARYANYEDAAFGKLKEGILTAVSHPILSCCAAAGMGFAAFRRPRRYIFRNTMQLFVSKESLLSSAENKVKVLKQSIDVLKLERQKLEERALMAKNQIEWGKTELRKARNQMQGVIRSVYNIDRRAMGLKIMLRELPRREASQFRSKVSSFPSLVKPERKALHKVISRSSNYCV</sequence>
<proteinExistence type="predicted"/>
<protein>
    <submittedName>
        <fullName evidence="3">GMP synthase [glutamine-hydrolyzing]</fullName>
    </submittedName>
</protein>
<reference evidence="3" key="1">
    <citation type="submission" date="2015-07" db="EMBL/GenBank/DDBJ databases">
        <title>Transcriptome Assembly of Anthurium amnicola.</title>
        <authorList>
            <person name="Suzuki J."/>
        </authorList>
    </citation>
    <scope>NUCLEOTIDE SEQUENCE</scope>
</reference>
<keyword evidence="1" id="KW-0175">Coiled coil</keyword>
<evidence type="ECO:0000256" key="2">
    <source>
        <dbReference type="SAM" id="MobiDB-lite"/>
    </source>
</evidence>
<name>A0A1D1YBJ0_9ARAE</name>
<dbReference type="PANTHER" id="PTHR34554:SF1">
    <property type="entry name" value="ALANINE-TRNA LIGASE"/>
    <property type="match status" value="1"/>
</dbReference>
<feature type="region of interest" description="Disordered" evidence="2">
    <location>
        <begin position="1"/>
        <end position="36"/>
    </location>
</feature>
<gene>
    <name evidence="3" type="primary">guaA_4</name>
    <name evidence="3" type="ORF">g.50516</name>
</gene>